<name>A0A1L9SNK2_9EURO</name>
<dbReference type="SUPFAM" id="SSF48371">
    <property type="entry name" value="ARM repeat"/>
    <property type="match status" value="1"/>
</dbReference>
<dbReference type="Gene3D" id="1.25.10.10">
    <property type="entry name" value="Leucine-rich Repeat Variant"/>
    <property type="match status" value="1"/>
</dbReference>
<accession>A0A1L9SNK2</accession>
<reference evidence="5" key="1">
    <citation type="journal article" date="2017" name="Genome Biol.">
        <title>Comparative genomics reveals high biological diversity and specific adaptations in the industrially and medically important fungal genus Aspergillus.</title>
        <authorList>
            <person name="de Vries R.P."/>
            <person name="Riley R."/>
            <person name="Wiebenga A."/>
            <person name="Aguilar-Osorio G."/>
            <person name="Amillis S."/>
            <person name="Uchima C.A."/>
            <person name="Anderluh G."/>
            <person name="Asadollahi M."/>
            <person name="Askin M."/>
            <person name="Barry K."/>
            <person name="Battaglia E."/>
            <person name="Bayram O."/>
            <person name="Benocci T."/>
            <person name="Braus-Stromeyer S.A."/>
            <person name="Caldana C."/>
            <person name="Canovas D."/>
            <person name="Cerqueira G.C."/>
            <person name="Chen F."/>
            <person name="Chen W."/>
            <person name="Choi C."/>
            <person name="Clum A."/>
            <person name="Dos Santos R.A."/>
            <person name="Damasio A.R."/>
            <person name="Diallinas G."/>
            <person name="Emri T."/>
            <person name="Fekete E."/>
            <person name="Flipphi M."/>
            <person name="Freyberg S."/>
            <person name="Gallo A."/>
            <person name="Gournas C."/>
            <person name="Habgood R."/>
            <person name="Hainaut M."/>
            <person name="Harispe M.L."/>
            <person name="Henrissat B."/>
            <person name="Hilden K.S."/>
            <person name="Hope R."/>
            <person name="Hossain A."/>
            <person name="Karabika E."/>
            <person name="Karaffa L."/>
            <person name="Karanyi Z."/>
            <person name="Krasevec N."/>
            <person name="Kuo A."/>
            <person name="Kusch H."/>
            <person name="LaButti K."/>
            <person name="Lagendijk E.L."/>
            <person name="Lapidus A."/>
            <person name="Levasseur A."/>
            <person name="Lindquist E."/>
            <person name="Lipzen A."/>
            <person name="Logrieco A.F."/>
            <person name="MacCabe A."/>
            <person name="Maekelae M.R."/>
            <person name="Malavazi I."/>
            <person name="Melin P."/>
            <person name="Meyer V."/>
            <person name="Mielnichuk N."/>
            <person name="Miskei M."/>
            <person name="Molnar A.P."/>
            <person name="Mule G."/>
            <person name="Ngan C.Y."/>
            <person name="Orejas M."/>
            <person name="Orosz E."/>
            <person name="Ouedraogo J.P."/>
            <person name="Overkamp K.M."/>
            <person name="Park H.-S."/>
            <person name="Perrone G."/>
            <person name="Piumi F."/>
            <person name="Punt P.J."/>
            <person name="Ram A.F."/>
            <person name="Ramon A."/>
            <person name="Rauscher S."/>
            <person name="Record E."/>
            <person name="Riano-Pachon D.M."/>
            <person name="Robert V."/>
            <person name="Roehrig J."/>
            <person name="Ruller R."/>
            <person name="Salamov A."/>
            <person name="Salih N.S."/>
            <person name="Samson R.A."/>
            <person name="Sandor E."/>
            <person name="Sanguinetti M."/>
            <person name="Schuetze T."/>
            <person name="Sepcic K."/>
            <person name="Shelest E."/>
            <person name="Sherlock G."/>
            <person name="Sophianopoulou V."/>
            <person name="Squina F.M."/>
            <person name="Sun H."/>
            <person name="Susca A."/>
            <person name="Todd R.B."/>
            <person name="Tsang A."/>
            <person name="Unkles S.E."/>
            <person name="van de Wiele N."/>
            <person name="van Rossen-Uffink D."/>
            <person name="Oliveira J.V."/>
            <person name="Vesth T.C."/>
            <person name="Visser J."/>
            <person name="Yu J.-H."/>
            <person name="Zhou M."/>
            <person name="Andersen M.R."/>
            <person name="Archer D.B."/>
            <person name="Baker S.E."/>
            <person name="Benoit I."/>
            <person name="Brakhage A.A."/>
            <person name="Braus G.H."/>
            <person name="Fischer R."/>
            <person name="Frisvad J.C."/>
            <person name="Goldman G.H."/>
            <person name="Houbraken J."/>
            <person name="Oakley B."/>
            <person name="Pocsi I."/>
            <person name="Scazzocchio C."/>
            <person name="Seiboth B."/>
            <person name="vanKuyk P.A."/>
            <person name="Wortman J."/>
            <person name="Dyer P.S."/>
            <person name="Grigoriev I.V."/>
        </authorList>
    </citation>
    <scope>NUCLEOTIDE SEQUENCE [LARGE SCALE GENOMIC DNA]</scope>
    <source>
        <strain evidence="5">CBS 506.65</strain>
    </source>
</reference>
<feature type="region of interest" description="Disordered" evidence="2">
    <location>
        <begin position="119"/>
        <end position="139"/>
    </location>
</feature>
<feature type="compositionally biased region" description="Low complexity" evidence="2">
    <location>
        <begin position="169"/>
        <end position="188"/>
    </location>
</feature>
<proteinExistence type="inferred from homology"/>
<dbReference type="RefSeq" id="XP_022583278.1">
    <property type="nucleotide sequence ID" value="XM_022722804.1"/>
</dbReference>
<dbReference type="VEuPathDB" id="FungiDB:ASPZODRAFT_1316459"/>
<dbReference type="PANTHER" id="PTHR22100">
    <property type="entry name" value="WINGS APART-LIKE PROTEIN HOMOLOG"/>
    <property type="match status" value="1"/>
</dbReference>
<feature type="compositionally biased region" description="Polar residues" evidence="2">
    <location>
        <begin position="8"/>
        <end position="17"/>
    </location>
</feature>
<dbReference type="InterPro" id="IPR016024">
    <property type="entry name" value="ARM-type_fold"/>
</dbReference>
<dbReference type="STRING" id="1073090.A0A1L9SNK2"/>
<evidence type="ECO:0000259" key="3">
    <source>
        <dbReference type="Pfam" id="PF07814"/>
    </source>
</evidence>
<evidence type="ECO:0000313" key="4">
    <source>
        <dbReference type="EMBL" id="OJJ48768.1"/>
    </source>
</evidence>
<dbReference type="OrthoDB" id="5976022at2759"/>
<organism evidence="4 5">
    <name type="scientific">Penicilliopsis zonata CBS 506.65</name>
    <dbReference type="NCBI Taxonomy" id="1073090"/>
    <lineage>
        <taxon>Eukaryota</taxon>
        <taxon>Fungi</taxon>
        <taxon>Dikarya</taxon>
        <taxon>Ascomycota</taxon>
        <taxon>Pezizomycotina</taxon>
        <taxon>Eurotiomycetes</taxon>
        <taxon>Eurotiomycetidae</taxon>
        <taxon>Eurotiales</taxon>
        <taxon>Aspergillaceae</taxon>
        <taxon>Penicilliopsis</taxon>
    </lineage>
</organism>
<gene>
    <name evidence="4" type="ORF">ASPZODRAFT_1316459</name>
</gene>
<feature type="domain" description="Wings apart-like protein C-terminal" evidence="3">
    <location>
        <begin position="197"/>
        <end position="528"/>
    </location>
</feature>
<dbReference type="Proteomes" id="UP000184188">
    <property type="component" value="Unassembled WGS sequence"/>
</dbReference>
<feature type="compositionally biased region" description="Polar residues" evidence="2">
    <location>
        <begin position="40"/>
        <end position="75"/>
    </location>
</feature>
<feature type="region of interest" description="Disordered" evidence="2">
    <location>
        <begin position="160"/>
        <end position="196"/>
    </location>
</feature>
<comment type="similarity">
    <text evidence="1">Belongs to the WAPL family.</text>
</comment>
<feature type="region of interest" description="Disordered" evidence="2">
    <location>
        <begin position="1"/>
        <end position="75"/>
    </location>
</feature>
<protein>
    <recommendedName>
        <fullName evidence="3">Wings apart-like protein C-terminal domain-containing protein</fullName>
    </recommendedName>
</protein>
<dbReference type="Pfam" id="PF07814">
    <property type="entry name" value="WAPL"/>
    <property type="match status" value="1"/>
</dbReference>
<dbReference type="InterPro" id="IPR022771">
    <property type="entry name" value="WAPL_C"/>
</dbReference>
<dbReference type="EMBL" id="KV878338">
    <property type="protein sequence ID" value="OJJ48768.1"/>
    <property type="molecule type" value="Genomic_DNA"/>
</dbReference>
<evidence type="ECO:0000313" key="5">
    <source>
        <dbReference type="Proteomes" id="UP000184188"/>
    </source>
</evidence>
<dbReference type="GeneID" id="34609269"/>
<dbReference type="AlphaFoldDB" id="A0A1L9SNK2"/>
<evidence type="ECO:0000256" key="2">
    <source>
        <dbReference type="SAM" id="MobiDB-lite"/>
    </source>
</evidence>
<keyword evidence="5" id="KW-1185">Reference proteome</keyword>
<dbReference type="InterPro" id="IPR039874">
    <property type="entry name" value="WAPL"/>
</dbReference>
<dbReference type="PANTHER" id="PTHR22100:SF13">
    <property type="entry name" value="WINGS APART-LIKE PROTEIN HOMOLOG"/>
    <property type="match status" value="1"/>
</dbReference>
<sequence>MSPRLRTSKITKIQQSKTLDEGARPRHTGIASSQKKHDTISQPSSLLNHRDSNNASQTNPRKASVSSQKPNVQKRQQILLRRRLVDSLDTQENNSKERLFDQTAKEKLSLLSGLTGTTISRNQVGEPESMKISQNQTGSRGITYARERSFLSTIKTTSKNDHSMEFGCHPSSDPHTSPSSPVSTSLVDQSSNGRGPVQSIHELRQAGVDARLRGTFESVFEDIEHAEKSNTIRRSGFILLCQKLQDEKYIHGFINGGFEHRLLLSLDRELDIVSAILGLCCYELIQSRSHSALIPSISSWPKILNLTFVLLGAGDDISRSVTDSCLGLSRGLKRELQDVISRMRPVFGEQFLFMSPRLAALWSLRSTLKALHSTKAKIPSMDPPFLHALTILLNLLAGEASQETPHLLDLLFQIFEIYVAIPGSLTEDLQSAVELLPTFYNLLDPSENENSRSKQCQVSYIRLILNVTNNSPSFSKHFATLEIVGGLVRLVQVELGSLKDQSVIEKDSYDTVILALGALINMSEGSEASRHLLMKASLFPSPISQLVQLFQTSIKSFTGADSVPEIQYKVAIGYLSVLLATLCLDSDLRIQVEKYLNGNDLAGLLSTVDEFLHYHQTVEKNSHSVDPAYDSMAGFTARLQHVVAQLREPGA</sequence>
<evidence type="ECO:0000256" key="1">
    <source>
        <dbReference type="ARBA" id="ARBA00006854"/>
    </source>
</evidence>
<dbReference type="InterPro" id="IPR011989">
    <property type="entry name" value="ARM-like"/>
</dbReference>